<dbReference type="PANTHER" id="PTHR43844:SF1">
    <property type="entry name" value="METHIONINE SYNTHASE"/>
    <property type="match status" value="1"/>
</dbReference>
<name>A0A381Q186_9ZZZZ</name>
<dbReference type="CDD" id="cd03311">
    <property type="entry name" value="CIMS_C_terminal_like"/>
    <property type="match status" value="1"/>
</dbReference>
<protein>
    <recommendedName>
        <fullName evidence="1">Cobalamin-independent methionine synthase MetE C-terminal/archaeal domain-containing protein</fullName>
    </recommendedName>
</protein>
<dbReference type="SUPFAM" id="SSF51726">
    <property type="entry name" value="UROD/MetE-like"/>
    <property type="match status" value="1"/>
</dbReference>
<dbReference type="GO" id="GO:0009086">
    <property type="term" value="P:methionine biosynthetic process"/>
    <property type="evidence" value="ECO:0007669"/>
    <property type="project" value="InterPro"/>
</dbReference>
<gene>
    <name evidence="2" type="ORF">METZ01_LOCUS25916</name>
</gene>
<organism evidence="2">
    <name type="scientific">marine metagenome</name>
    <dbReference type="NCBI Taxonomy" id="408172"/>
    <lineage>
        <taxon>unclassified sequences</taxon>
        <taxon>metagenomes</taxon>
        <taxon>ecological metagenomes</taxon>
    </lineage>
</organism>
<dbReference type="Pfam" id="PF01717">
    <property type="entry name" value="Meth_synt_2"/>
    <property type="match status" value="1"/>
</dbReference>
<dbReference type="EMBL" id="UINC01001166">
    <property type="protein sequence ID" value="SUZ73062.1"/>
    <property type="molecule type" value="Genomic_DNA"/>
</dbReference>
<reference evidence="2" key="1">
    <citation type="submission" date="2018-05" db="EMBL/GenBank/DDBJ databases">
        <authorList>
            <person name="Lanie J.A."/>
            <person name="Ng W.-L."/>
            <person name="Kazmierczak K.M."/>
            <person name="Andrzejewski T.M."/>
            <person name="Davidsen T.M."/>
            <person name="Wayne K.J."/>
            <person name="Tettelin H."/>
            <person name="Glass J.I."/>
            <person name="Rusch D."/>
            <person name="Podicherti R."/>
            <person name="Tsui H.-C.T."/>
            <person name="Winkler M.E."/>
        </authorList>
    </citation>
    <scope>NUCLEOTIDE SEQUENCE</scope>
</reference>
<dbReference type="InterPro" id="IPR002629">
    <property type="entry name" value="Met_Synth_C/arc"/>
</dbReference>
<proteinExistence type="predicted"/>
<accession>A0A381Q186</accession>
<sequence length="369" mass="40652">MTRTPARAETVGSLLRPPGLRAAIAEFGNDPERAAEITALEDDLIAKAVRRQVDAGLDVVTDGEYRRTMFLDSFWGAVEGFTSDRNPVEFRADDGSTITWNVQRIEDRLRPVASPAADEAAHLTTITDHPFKVTFPAASLFALPFTFKPGINDHAYADLGELVAHCVEIERGLVTDAIAAGARYVQFDFPAYPYLCDPDWRRAITATGWSVDDVLDLAIQADQEVAAGLGDKVTVGMHVCRGNNQSRYLCEGPLDPVAERLFGDLDYDVIHVEWEDPDRMGDFGSLDYVPTDGPLIVLGIISSKRPELESVDDVLRRIEAASIRLNVDRLAVATQCGFGSTWEGNKLTEDDQWRKLDLVGTVADRVWGD</sequence>
<dbReference type="Gene3D" id="3.20.20.210">
    <property type="match status" value="1"/>
</dbReference>
<evidence type="ECO:0000259" key="1">
    <source>
        <dbReference type="Pfam" id="PF01717"/>
    </source>
</evidence>
<dbReference type="GO" id="GO:0008270">
    <property type="term" value="F:zinc ion binding"/>
    <property type="evidence" value="ECO:0007669"/>
    <property type="project" value="InterPro"/>
</dbReference>
<dbReference type="GO" id="GO:0003871">
    <property type="term" value="F:5-methyltetrahydropteroyltriglutamate-homocysteine S-methyltransferase activity"/>
    <property type="evidence" value="ECO:0007669"/>
    <property type="project" value="InterPro"/>
</dbReference>
<dbReference type="InterPro" id="IPR038071">
    <property type="entry name" value="UROD/MetE-like_sf"/>
</dbReference>
<dbReference type="PANTHER" id="PTHR43844">
    <property type="entry name" value="METHIONINE SYNTHASE"/>
    <property type="match status" value="1"/>
</dbReference>
<feature type="domain" description="Cobalamin-independent methionine synthase MetE C-terminal/archaeal" evidence="1">
    <location>
        <begin position="10"/>
        <end position="86"/>
    </location>
</feature>
<evidence type="ECO:0000313" key="2">
    <source>
        <dbReference type="EMBL" id="SUZ73062.1"/>
    </source>
</evidence>
<dbReference type="AlphaFoldDB" id="A0A381Q186"/>